<feature type="compositionally biased region" description="Basic and acidic residues" evidence="2">
    <location>
        <begin position="347"/>
        <end position="364"/>
    </location>
</feature>
<protein>
    <recommendedName>
        <fullName evidence="3">AMP-activated protein kinase glycogen-binding domain-containing protein</fullName>
    </recommendedName>
</protein>
<evidence type="ECO:0000313" key="4">
    <source>
        <dbReference type="EMBL" id="PLB53029.1"/>
    </source>
</evidence>
<dbReference type="PANTHER" id="PTHR10343">
    <property type="entry name" value="5'-AMP-ACTIVATED PROTEIN KINASE , BETA SUBUNIT"/>
    <property type="match status" value="1"/>
</dbReference>
<reference evidence="4 5" key="1">
    <citation type="submission" date="2016-12" db="EMBL/GenBank/DDBJ databases">
        <title>The genomes of Aspergillus section Nigri reveals drivers in fungal speciation.</title>
        <authorList>
            <consortium name="DOE Joint Genome Institute"/>
            <person name="Vesth T.C."/>
            <person name="Nybo J."/>
            <person name="Theobald S."/>
            <person name="Brandl J."/>
            <person name="Frisvad J.C."/>
            <person name="Nielsen K.F."/>
            <person name="Lyhne E.K."/>
            <person name="Kogle M.E."/>
            <person name="Kuo A."/>
            <person name="Riley R."/>
            <person name="Clum A."/>
            <person name="Nolan M."/>
            <person name="Lipzen A."/>
            <person name="Salamov A."/>
            <person name="Henrissat B."/>
            <person name="Wiebenga A."/>
            <person name="De Vries R.P."/>
            <person name="Grigoriev I.V."/>
            <person name="Mortensen U.H."/>
            <person name="Andersen M.R."/>
            <person name="Baker S.E."/>
        </authorList>
    </citation>
    <scope>NUCLEOTIDE SEQUENCE [LARGE SCALE GENOMIC DNA]</scope>
    <source>
        <strain evidence="4 5">IBT 23096</strain>
    </source>
</reference>
<comment type="caution">
    <text evidence="4">The sequence shown here is derived from an EMBL/GenBank/DDBJ whole genome shotgun (WGS) entry which is preliminary data.</text>
</comment>
<dbReference type="RefSeq" id="XP_024708331.1">
    <property type="nucleotide sequence ID" value="XM_024854508.1"/>
</dbReference>
<dbReference type="InterPro" id="IPR013783">
    <property type="entry name" value="Ig-like_fold"/>
</dbReference>
<dbReference type="GO" id="GO:0005737">
    <property type="term" value="C:cytoplasm"/>
    <property type="evidence" value="ECO:0007669"/>
    <property type="project" value="TreeGrafter"/>
</dbReference>
<organism evidence="4 5">
    <name type="scientific">Aspergillus steynii IBT 23096</name>
    <dbReference type="NCBI Taxonomy" id="1392250"/>
    <lineage>
        <taxon>Eukaryota</taxon>
        <taxon>Fungi</taxon>
        <taxon>Dikarya</taxon>
        <taxon>Ascomycota</taxon>
        <taxon>Pezizomycotina</taxon>
        <taxon>Eurotiomycetes</taxon>
        <taxon>Eurotiomycetidae</taxon>
        <taxon>Eurotiales</taxon>
        <taxon>Aspergillaceae</taxon>
        <taxon>Aspergillus</taxon>
        <taxon>Aspergillus subgen. Circumdati</taxon>
    </lineage>
</organism>
<evidence type="ECO:0000313" key="5">
    <source>
        <dbReference type="Proteomes" id="UP000234275"/>
    </source>
</evidence>
<comment type="similarity">
    <text evidence="1">Belongs to the CRP1/MDG1 family.</text>
</comment>
<feature type="compositionally biased region" description="Low complexity" evidence="2">
    <location>
        <begin position="419"/>
        <end position="435"/>
    </location>
</feature>
<dbReference type="SUPFAM" id="SSF81296">
    <property type="entry name" value="E set domains"/>
    <property type="match status" value="1"/>
</dbReference>
<dbReference type="AlphaFoldDB" id="A0A2I2GJG7"/>
<feature type="compositionally biased region" description="Basic and acidic residues" evidence="2">
    <location>
        <begin position="486"/>
        <end position="501"/>
    </location>
</feature>
<feature type="compositionally biased region" description="Low complexity" evidence="2">
    <location>
        <begin position="467"/>
        <end position="479"/>
    </location>
</feature>
<dbReference type="OrthoDB" id="5873279at2759"/>
<dbReference type="CDD" id="cd02859">
    <property type="entry name" value="E_set_AMPKbeta_like_N"/>
    <property type="match status" value="1"/>
</dbReference>
<dbReference type="VEuPathDB" id="FungiDB:P170DRAFT_507746"/>
<dbReference type="EMBL" id="MSFO01000002">
    <property type="protein sequence ID" value="PLB53029.1"/>
    <property type="molecule type" value="Genomic_DNA"/>
</dbReference>
<proteinExistence type="inferred from homology"/>
<feature type="compositionally biased region" description="Basic residues" evidence="2">
    <location>
        <begin position="502"/>
        <end position="518"/>
    </location>
</feature>
<evidence type="ECO:0000256" key="1">
    <source>
        <dbReference type="ARBA" id="ARBA00038216"/>
    </source>
</evidence>
<dbReference type="InterPro" id="IPR050827">
    <property type="entry name" value="CRP1_MDG1_kinase"/>
</dbReference>
<feature type="domain" description="AMP-activated protein kinase glycogen-binding" evidence="3">
    <location>
        <begin position="34"/>
        <end position="104"/>
    </location>
</feature>
<sequence>MDASWIELTVRSPFSTSSGLKLDSLGRWLLAGPHNATEVYVTGTFDDWGKTIRLDKKGDVFEKEVQLSPTEEKLHYKFVVDGTWTTDTTAPEEDDGSNNINNVLYPDQIHEESKPILQNGAAAMSGVTPDSTTAALAGGVPKDSGKNAVGNAAISSAAPGSTTADLAKNAPFEQRANVPGTFPATPGLDNVSVNPIPASSGTGNPISLKPGEKVPDPSTFNSNTIQSTARTDQAGYEQDASHSLTGGQARGTGETTAAAAPPTSKNLIPESSLPMGEGSQGASDPVTIQSAAPTSTTAGLAAGVPLESQRNQANGGVGSPVSEVPDVVKSSLSEAHQSPEAATSKPAVDEKKDLESELQKKVPLEESSGAPAPTVTAATSDKAPGATADQAHRASAATEQPPAATGPPVDTTQLSPRATTPTTEEPTVTTGPEETAIPKEQGPGAQEQNKDLPATPADQAKGDAKDTAAAANNKTTENASKGTENGSKDADKNGTGKEEKKKRNRASGFFHKLKEKLK</sequence>
<accession>A0A2I2GJG7</accession>
<dbReference type="GO" id="GO:0019901">
    <property type="term" value="F:protein kinase binding"/>
    <property type="evidence" value="ECO:0007669"/>
    <property type="project" value="TreeGrafter"/>
</dbReference>
<dbReference type="STRING" id="1392250.A0A2I2GJG7"/>
<dbReference type="PANTHER" id="PTHR10343:SF81">
    <property type="entry name" value="CRUCIFORM DNA-RECOGNIZING PROTEIN 1-RELATED"/>
    <property type="match status" value="1"/>
</dbReference>
<feature type="compositionally biased region" description="Low complexity" evidence="2">
    <location>
        <begin position="245"/>
        <end position="260"/>
    </location>
</feature>
<dbReference type="InterPro" id="IPR014756">
    <property type="entry name" value="Ig_E-set"/>
</dbReference>
<feature type="region of interest" description="Disordered" evidence="2">
    <location>
        <begin position="177"/>
        <end position="518"/>
    </location>
</feature>
<dbReference type="Pfam" id="PF16561">
    <property type="entry name" value="AMPK1_CBM"/>
    <property type="match status" value="1"/>
</dbReference>
<name>A0A2I2GJG7_9EURO</name>
<evidence type="ECO:0000256" key="2">
    <source>
        <dbReference type="SAM" id="MobiDB-lite"/>
    </source>
</evidence>
<feature type="compositionally biased region" description="Polar residues" evidence="2">
    <location>
        <begin position="191"/>
        <end position="205"/>
    </location>
</feature>
<keyword evidence="5" id="KW-1185">Reference proteome</keyword>
<dbReference type="GO" id="GO:0007165">
    <property type="term" value="P:signal transduction"/>
    <property type="evidence" value="ECO:0007669"/>
    <property type="project" value="TreeGrafter"/>
</dbReference>
<feature type="compositionally biased region" description="Polar residues" evidence="2">
    <location>
        <begin position="218"/>
        <end position="231"/>
    </location>
</feature>
<gene>
    <name evidence="4" type="ORF">P170DRAFT_507746</name>
</gene>
<dbReference type="GO" id="GO:0005634">
    <property type="term" value="C:nucleus"/>
    <property type="evidence" value="ECO:0007669"/>
    <property type="project" value="TreeGrafter"/>
</dbReference>
<dbReference type="InterPro" id="IPR032640">
    <property type="entry name" value="AMPK1_CBM"/>
</dbReference>
<dbReference type="GO" id="GO:0031588">
    <property type="term" value="C:nucleotide-activated protein kinase complex"/>
    <property type="evidence" value="ECO:0007669"/>
    <property type="project" value="TreeGrafter"/>
</dbReference>
<dbReference type="Proteomes" id="UP000234275">
    <property type="component" value="Unassembled WGS sequence"/>
</dbReference>
<evidence type="ECO:0000259" key="3">
    <source>
        <dbReference type="Pfam" id="PF16561"/>
    </source>
</evidence>
<dbReference type="Gene3D" id="2.60.40.10">
    <property type="entry name" value="Immunoglobulins"/>
    <property type="match status" value="1"/>
</dbReference>
<feature type="compositionally biased region" description="Polar residues" evidence="2">
    <location>
        <begin position="280"/>
        <end position="298"/>
    </location>
</feature>
<dbReference type="GeneID" id="36562214"/>